<comment type="caution">
    <text evidence="1">The sequence shown here is derived from an EMBL/GenBank/DDBJ whole genome shotgun (WGS) entry which is preliminary data.</text>
</comment>
<accession>A0ABQ5GVR0</accession>
<dbReference type="EMBL" id="BQNB010018911">
    <property type="protein sequence ID" value="GJT79584.1"/>
    <property type="molecule type" value="Genomic_DNA"/>
</dbReference>
<evidence type="ECO:0000313" key="2">
    <source>
        <dbReference type="Proteomes" id="UP001151760"/>
    </source>
</evidence>
<reference evidence="1" key="1">
    <citation type="journal article" date="2022" name="Int. J. Mol. Sci.">
        <title>Draft Genome of Tanacetum Coccineum: Genomic Comparison of Closely Related Tanacetum-Family Plants.</title>
        <authorList>
            <person name="Yamashiro T."/>
            <person name="Shiraishi A."/>
            <person name="Nakayama K."/>
            <person name="Satake H."/>
        </authorList>
    </citation>
    <scope>NUCLEOTIDE SEQUENCE</scope>
</reference>
<sequence>MIPLTVPSHVATPATAETKGFLTELGAQVEMQGGLIRDHPVRLEDLSSALFERYDRNWEIPSPSPSLSYPVMKQLAIKRKLI</sequence>
<dbReference type="Proteomes" id="UP001151760">
    <property type="component" value="Unassembled WGS sequence"/>
</dbReference>
<evidence type="ECO:0000313" key="1">
    <source>
        <dbReference type="EMBL" id="GJT79584.1"/>
    </source>
</evidence>
<gene>
    <name evidence="1" type="ORF">Tco_1053926</name>
</gene>
<proteinExistence type="predicted"/>
<name>A0ABQ5GVR0_9ASTR</name>
<reference evidence="1" key="2">
    <citation type="submission" date="2022-01" db="EMBL/GenBank/DDBJ databases">
        <authorList>
            <person name="Yamashiro T."/>
            <person name="Shiraishi A."/>
            <person name="Satake H."/>
            <person name="Nakayama K."/>
        </authorList>
    </citation>
    <scope>NUCLEOTIDE SEQUENCE</scope>
</reference>
<organism evidence="1 2">
    <name type="scientific">Tanacetum coccineum</name>
    <dbReference type="NCBI Taxonomy" id="301880"/>
    <lineage>
        <taxon>Eukaryota</taxon>
        <taxon>Viridiplantae</taxon>
        <taxon>Streptophyta</taxon>
        <taxon>Embryophyta</taxon>
        <taxon>Tracheophyta</taxon>
        <taxon>Spermatophyta</taxon>
        <taxon>Magnoliopsida</taxon>
        <taxon>eudicotyledons</taxon>
        <taxon>Gunneridae</taxon>
        <taxon>Pentapetalae</taxon>
        <taxon>asterids</taxon>
        <taxon>campanulids</taxon>
        <taxon>Asterales</taxon>
        <taxon>Asteraceae</taxon>
        <taxon>Asteroideae</taxon>
        <taxon>Anthemideae</taxon>
        <taxon>Anthemidinae</taxon>
        <taxon>Tanacetum</taxon>
    </lineage>
</organism>
<keyword evidence="2" id="KW-1185">Reference proteome</keyword>
<protein>
    <submittedName>
        <fullName evidence="1">Uncharacterized protein</fullName>
    </submittedName>
</protein>